<protein>
    <submittedName>
        <fullName evidence="1">Uncharacterized protein</fullName>
    </submittedName>
</protein>
<feature type="non-terminal residue" evidence="1">
    <location>
        <position position="1"/>
    </location>
</feature>
<name>X0Y1M1_9ZZZZ</name>
<accession>X0Y1M1</accession>
<gene>
    <name evidence="1" type="ORF">S01H1_80711</name>
</gene>
<reference evidence="1" key="1">
    <citation type="journal article" date="2014" name="Front. Microbiol.">
        <title>High frequency of phylogenetically diverse reductive dehalogenase-homologous genes in deep subseafloor sedimentary metagenomes.</title>
        <authorList>
            <person name="Kawai M."/>
            <person name="Futagami T."/>
            <person name="Toyoda A."/>
            <person name="Takaki Y."/>
            <person name="Nishi S."/>
            <person name="Hori S."/>
            <person name="Arai W."/>
            <person name="Tsubouchi T."/>
            <person name="Morono Y."/>
            <person name="Uchiyama I."/>
            <person name="Ito T."/>
            <person name="Fujiyama A."/>
            <person name="Inagaki F."/>
            <person name="Takami H."/>
        </authorList>
    </citation>
    <scope>NUCLEOTIDE SEQUENCE</scope>
    <source>
        <strain evidence="1">Expedition CK06-06</strain>
    </source>
</reference>
<evidence type="ECO:0000313" key="1">
    <source>
        <dbReference type="EMBL" id="GAG49580.1"/>
    </source>
</evidence>
<sequence length="217" mass="24948">DIFTSMPMIVRAAPGRDVEIDPGFDNYEILEPDEDITWPKWPGNPPDVDAQISFYRARLQQSGFTDVIFGQGPSDAAGYAINLLTDQNRIRLIQPVKHLEMLFGRWAKHVLRLTREFAPDAAVRVYGRMKGKDFAEQVMGSEAADYMVRARFDPEFPNDKVRNHAMGTQASSFLSLHTLLQTYFDVDQPDDEIERRMQEQAMMSPEMQRFLLLETLM</sequence>
<dbReference type="EMBL" id="BARS01054531">
    <property type="protein sequence ID" value="GAG49580.1"/>
    <property type="molecule type" value="Genomic_DNA"/>
</dbReference>
<proteinExistence type="predicted"/>
<dbReference type="AlphaFoldDB" id="X0Y1M1"/>
<feature type="non-terminal residue" evidence="1">
    <location>
        <position position="217"/>
    </location>
</feature>
<comment type="caution">
    <text evidence="1">The sequence shown here is derived from an EMBL/GenBank/DDBJ whole genome shotgun (WGS) entry which is preliminary data.</text>
</comment>
<organism evidence="1">
    <name type="scientific">marine sediment metagenome</name>
    <dbReference type="NCBI Taxonomy" id="412755"/>
    <lineage>
        <taxon>unclassified sequences</taxon>
        <taxon>metagenomes</taxon>
        <taxon>ecological metagenomes</taxon>
    </lineage>
</organism>